<dbReference type="PANTHER" id="PTHR25466:SF14">
    <property type="entry name" value="BUTYROPHILIN SUBFAMILY 2 MEMBER A2-LIKE-RELATED"/>
    <property type="match status" value="1"/>
</dbReference>
<dbReference type="Proteomes" id="UP001529510">
    <property type="component" value="Unassembled WGS sequence"/>
</dbReference>
<keyword evidence="7" id="KW-1015">Disulfide bond</keyword>
<dbReference type="InterPro" id="IPR036179">
    <property type="entry name" value="Ig-like_dom_sf"/>
</dbReference>
<evidence type="ECO:0000313" key="12">
    <source>
        <dbReference type="EMBL" id="KAL0199384.1"/>
    </source>
</evidence>
<reference evidence="12 13" key="1">
    <citation type="submission" date="2024-05" db="EMBL/GenBank/DDBJ databases">
        <title>Genome sequencing and assembly of Indian major carp, Cirrhinus mrigala (Hamilton, 1822).</title>
        <authorList>
            <person name="Mohindra V."/>
            <person name="Chowdhury L.M."/>
            <person name="Lal K."/>
            <person name="Jena J.K."/>
        </authorList>
    </citation>
    <scope>NUCLEOTIDE SEQUENCE [LARGE SCALE GENOMIC DNA]</scope>
    <source>
        <strain evidence="12">CM1030</strain>
        <tissue evidence="12">Blood</tissue>
    </source>
</reference>
<dbReference type="EMBL" id="JAMKFB020000003">
    <property type="protein sequence ID" value="KAL0199384.1"/>
    <property type="molecule type" value="Genomic_DNA"/>
</dbReference>
<dbReference type="InterPro" id="IPR013783">
    <property type="entry name" value="Ig-like_fold"/>
</dbReference>
<evidence type="ECO:0000256" key="10">
    <source>
        <dbReference type="ARBA" id="ARBA00023319"/>
    </source>
</evidence>
<evidence type="ECO:0000256" key="7">
    <source>
        <dbReference type="ARBA" id="ARBA00023157"/>
    </source>
</evidence>
<dbReference type="SUPFAM" id="SSF48726">
    <property type="entry name" value="Immunoglobulin"/>
    <property type="match status" value="1"/>
</dbReference>
<keyword evidence="9" id="KW-0325">Glycoprotein</keyword>
<dbReference type="InterPro" id="IPR013106">
    <property type="entry name" value="Ig_V-set"/>
</dbReference>
<protein>
    <recommendedName>
        <fullName evidence="11">Ig-like domain-containing protein</fullName>
    </recommendedName>
</protein>
<keyword evidence="8" id="KW-0675">Receptor</keyword>
<dbReference type="PROSITE" id="PS50835">
    <property type="entry name" value="IG_LIKE"/>
    <property type="match status" value="1"/>
</dbReference>
<feature type="non-terminal residue" evidence="12">
    <location>
        <position position="88"/>
    </location>
</feature>
<accession>A0ABD0RLH2</accession>
<keyword evidence="10" id="KW-0393">Immunoglobulin domain</keyword>
<evidence type="ECO:0000256" key="1">
    <source>
        <dbReference type="ARBA" id="ARBA00004251"/>
    </source>
</evidence>
<keyword evidence="2" id="KW-1003">Cell membrane</keyword>
<organism evidence="12 13">
    <name type="scientific">Cirrhinus mrigala</name>
    <name type="common">Mrigala</name>
    <dbReference type="NCBI Taxonomy" id="683832"/>
    <lineage>
        <taxon>Eukaryota</taxon>
        <taxon>Metazoa</taxon>
        <taxon>Chordata</taxon>
        <taxon>Craniata</taxon>
        <taxon>Vertebrata</taxon>
        <taxon>Euteleostomi</taxon>
        <taxon>Actinopterygii</taxon>
        <taxon>Neopterygii</taxon>
        <taxon>Teleostei</taxon>
        <taxon>Ostariophysi</taxon>
        <taxon>Cypriniformes</taxon>
        <taxon>Cyprinidae</taxon>
        <taxon>Labeoninae</taxon>
        <taxon>Labeonini</taxon>
        <taxon>Cirrhinus</taxon>
    </lineage>
</organism>
<dbReference type="Pfam" id="PF07686">
    <property type="entry name" value="V-set"/>
    <property type="match status" value="1"/>
</dbReference>
<gene>
    <name evidence="12" type="ORF">M9458_007924</name>
</gene>
<comment type="caution">
    <text evidence="12">The sequence shown here is derived from an EMBL/GenBank/DDBJ whole genome shotgun (WGS) entry which is preliminary data.</text>
</comment>
<evidence type="ECO:0000256" key="6">
    <source>
        <dbReference type="ARBA" id="ARBA00023136"/>
    </source>
</evidence>
<evidence type="ECO:0000256" key="5">
    <source>
        <dbReference type="ARBA" id="ARBA00022989"/>
    </source>
</evidence>
<keyword evidence="13" id="KW-1185">Reference proteome</keyword>
<evidence type="ECO:0000256" key="4">
    <source>
        <dbReference type="ARBA" id="ARBA00022729"/>
    </source>
</evidence>
<evidence type="ECO:0000313" key="13">
    <source>
        <dbReference type="Proteomes" id="UP001529510"/>
    </source>
</evidence>
<sequence length="88" mass="10240">DLPCIIPPNLVNEDLKVEWRRADSETLVHLEQHKDYHRRANFSKKKIKDGDFSLHLKKLRAGDEGVYRCVVYKEQNCVFSADTVLELG</sequence>
<evidence type="ECO:0000259" key="11">
    <source>
        <dbReference type="PROSITE" id="PS50835"/>
    </source>
</evidence>
<dbReference type="InterPro" id="IPR051713">
    <property type="entry name" value="T-cell_Activation_Regulation"/>
</dbReference>
<dbReference type="GO" id="GO:0005886">
    <property type="term" value="C:plasma membrane"/>
    <property type="evidence" value="ECO:0007669"/>
    <property type="project" value="UniProtKB-SubCell"/>
</dbReference>
<keyword evidence="6" id="KW-0472">Membrane</keyword>
<feature type="domain" description="Ig-like" evidence="11">
    <location>
        <begin position="1"/>
        <end position="80"/>
    </location>
</feature>
<evidence type="ECO:0000256" key="8">
    <source>
        <dbReference type="ARBA" id="ARBA00023170"/>
    </source>
</evidence>
<name>A0ABD0RLH2_CIRMR</name>
<proteinExistence type="predicted"/>
<evidence type="ECO:0000256" key="2">
    <source>
        <dbReference type="ARBA" id="ARBA00022475"/>
    </source>
</evidence>
<feature type="non-terminal residue" evidence="12">
    <location>
        <position position="1"/>
    </location>
</feature>
<keyword evidence="4" id="KW-0732">Signal</keyword>
<evidence type="ECO:0000256" key="9">
    <source>
        <dbReference type="ARBA" id="ARBA00023180"/>
    </source>
</evidence>
<keyword evidence="3" id="KW-0812">Transmembrane</keyword>
<comment type="subcellular location">
    <subcellularLocation>
        <location evidence="1">Cell membrane</location>
        <topology evidence="1">Single-pass type I membrane protein</topology>
    </subcellularLocation>
</comment>
<dbReference type="PANTHER" id="PTHR25466">
    <property type="entry name" value="T-LYMPHOCYTE ACTIVATION ANTIGEN"/>
    <property type="match status" value="1"/>
</dbReference>
<evidence type="ECO:0000256" key="3">
    <source>
        <dbReference type="ARBA" id="ARBA00022692"/>
    </source>
</evidence>
<dbReference type="AlphaFoldDB" id="A0ABD0RLH2"/>
<dbReference type="InterPro" id="IPR007110">
    <property type="entry name" value="Ig-like_dom"/>
</dbReference>
<dbReference type="Gene3D" id="2.60.40.10">
    <property type="entry name" value="Immunoglobulins"/>
    <property type="match status" value="1"/>
</dbReference>
<keyword evidence="5" id="KW-1133">Transmembrane helix</keyword>